<keyword evidence="3" id="KW-1185">Reference proteome</keyword>
<proteinExistence type="predicted"/>
<comment type="caution">
    <text evidence="2">The sequence shown here is derived from an EMBL/GenBank/DDBJ whole genome shotgun (WGS) entry which is preliminary data.</text>
</comment>
<feature type="region of interest" description="Disordered" evidence="1">
    <location>
        <begin position="378"/>
        <end position="400"/>
    </location>
</feature>
<evidence type="ECO:0000313" key="2">
    <source>
        <dbReference type="EMBL" id="KAK7239642.1"/>
    </source>
</evidence>
<evidence type="ECO:0000256" key="1">
    <source>
        <dbReference type="SAM" id="MobiDB-lite"/>
    </source>
</evidence>
<reference evidence="2 3" key="1">
    <citation type="submission" date="2024-03" db="EMBL/GenBank/DDBJ databases">
        <title>Aureococcus anophagefferens CCMP1851 and Kratosvirus quantuckense: Draft genome of a second virus-susceptible host strain in the model system.</title>
        <authorList>
            <person name="Chase E."/>
            <person name="Truchon A.R."/>
            <person name="Schepens W."/>
            <person name="Wilhelm S.W."/>
        </authorList>
    </citation>
    <scope>NUCLEOTIDE SEQUENCE [LARGE SCALE GENOMIC DNA]</scope>
    <source>
        <strain evidence="2 3">CCMP1851</strain>
    </source>
</reference>
<feature type="compositionally biased region" description="Pro residues" evidence="1">
    <location>
        <begin position="50"/>
        <end position="60"/>
    </location>
</feature>
<organism evidence="2 3">
    <name type="scientific">Aureococcus anophagefferens</name>
    <name type="common">Harmful bloom alga</name>
    <dbReference type="NCBI Taxonomy" id="44056"/>
    <lineage>
        <taxon>Eukaryota</taxon>
        <taxon>Sar</taxon>
        <taxon>Stramenopiles</taxon>
        <taxon>Ochrophyta</taxon>
        <taxon>Pelagophyceae</taxon>
        <taxon>Pelagomonadales</taxon>
        <taxon>Pelagomonadaceae</taxon>
        <taxon>Aureococcus</taxon>
    </lineage>
</organism>
<dbReference type="Proteomes" id="UP001363151">
    <property type="component" value="Unassembled WGS sequence"/>
</dbReference>
<feature type="compositionally biased region" description="Low complexity" evidence="1">
    <location>
        <begin position="511"/>
        <end position="528"/>
    </location>
</feature>
<feature type="region of interest" description="Disordered" evidence="1">
    <location>
        <begin position="309"/>
        <end position="332"/>
    </location>
</feature>
<keyword evidence="2" id="KW-0223">Dioxygenase</keyword>
<name>A0ABR1FVZ2_AURAN</name>
<feature type="compositionally biased region" description="Low complexity" evidence="1">
    <location>
        <begin position="535"/>
        <end position="547"/>
    </location>
</feature>
<protein>
    <submittedName>
        <fullName evidence="2">Phytanoyl-CoA dioxygenase</fullName>
    </submittedName>
</protein>
<sequence>MMEAFLARVRGVPDEDETGSDASSGASDLPESFDWTTAAPPVSVAADDAGPPPPPPPPPEGWRASFFLCEAPSLPVCADLRAATLCRDQGDDGCALEDPKLLCVAQDGDAPALHSIATTWLRGLGDLATSPRAGDAFAREKFMTPADGLLVVGAVRVRGRDGRWVRAHAKLTRPTWSADGLDLGPSLQLFRAGGGAAGRVLLGGCRAAEKPRDAGLYPLSIDHPDMDRAVEFGCGDERERARWARAIRAAVERHIVDCAAGLRSSIAAAREDDLDVLALEDDDGLGGDDELDEPPSLLGWLRAPARAAGRRRGSGRVGQSRAPPLPPADGGGPLATVAALAARLRGAPEDDRVVVAAPDRVVLAGAVLERLDLNGRRRRRAPARGGDDDDEGSVLFTEPDDDGRYRRDAFEATLPTVPEDEDEAPAPAIARATVPAWTVTTPRGRLHVKLKRRFRKWKERHFRLSTRTMDNGRDAGPCLSMFVKSKNTFKLIPLAGTTAQRRPTRSRRRSASASSSPRRATAPSATSSTRRRPRTATAGSPTTPRAAAPRRRRPHAAAAAALAFDDDDDDASVAASDVTDSSFISVSLGLS</sequence>
<keyword evidence="2" id="KW-0560">Oxidoreductase</keyword>
<dbReference type="EMBL" id="JBBJCI010000223">
    <property type="protein sequence ID" value="KAK7239642.1"/>
    <property type="molecule type" value="Genomic_DNA"/>
</dbReference>
<accession>A0ABR1FVZ2</accession>
<evidence type="ECO:0000313" key="3">
    <source>
        <dbReference type="Proteomes" id="UP001363151"/>
    </source>
</evidence>
<feature type="compositionally biased region" description="Low complexity" evidence="1">
    <location>
        <begin position="38"/>
        <end position="49"/>
    </location>
</feature>
<feature type="region of interest" description="Disordered" evidence="1">
    <location>
        <begin position="1"/>
        <end position="61"/>
    </location>
</feature>
<dbReference type="GO" id="GO:0051213">
    <property type="term" value="F:dioxygenase activity"/>
    <property type="evidence" value="ECO:0007669"/>
    <property type="project" value="UniProtKB-KW"/>
</dbReference>
<gene>
    <name evidence="2" type="ORF">SO694_000283107</name>
</gene>
<feature type="region of interest" description="Disordered" evidence="1">
    <location>
        <begin position="493"/>
        <end position="571"/>
    </location>
</feature>